<dbReference type="PANTHER" id="PTHR47505">
    <property type="entry name" value="DNA UTILIZATION PROTEIN YHGH"/>
    <property type="match status" value="1"/>
</dbReference>
<dbReference type="EMBL" id="JAAJBT010000010">
    <property type="protein sequence ID" value="NHM02948.1"/>
    <property type="molecule type" value="Genomic_DNA"/>
</dbReference>
<gene>
    <name evidence="2" type="ORF">G4D72_12605</name>
</gene>
<accession>A0ABX0I6Y7</accession>
<evidence type="ECO:0000313" key="3">
    <source>
        <dbReference type="Proteomes" id="UP000800984"/>
    </source>
</evidence>
<dbReference type="SUPFAM" id="SSF53271">
    <property type="entry name" value="PRTase-like"/>
    <property type="match status" value="1"/>
</dbReference>
<name>A0ABX0I6Y7_9FLAO</name>
<evidence type="ECO:0000313" key="2">
    <source>
        <dbReference type="EMBL" id="NHM02948.1"/>
    </source>
</evidence>
<dbReference type="Gene3D" id="3.40.50.2020">
    <property type="match status" value="1"/>
</dbReference>
<protein>
    <submittedName>
        <fullName evidence="2">ComF family protein</fullName>
    </submittedName>
</protein>
<evidence type="ECO:0000256" key="1">
    <source>
        <dbReference type="ARBA" id="ARBA00008007"/>
    </source>
</evidence>
<comment type="caution">
    <text evidence="2">The sequence shown here is derived from an EMBL/GenBank/DDBJ whole genome shotgun (WGS) entry which is preliminary data.</text>
</comment>
<sequence>MQKNLLNVLFPNFCNGCDALLLKNESVICTKCLHQLPFTQHHQIESTEIDKKFYGLLPYESAASLLYFNKKGITQNLIHNLKYKNRQEVGTFLGNLYCNENEKNTILDKIDYIIPVPLHQKRLQERGYNQVLTFCKAIEENTKIETLEKVLIKTKNLKSVTDKTKENRLAQNKDVFSIQHPEKIEGKHLLLIDDVFTTGATIEACAREILKIKDTKISILTIAYSQS</sequence>
<dbReference type="InterPro" id="IPR000836">
    <property type="entry name" value="PRTase_dom"/>
</dbReference>
<dbReference type="InterPro" id="IPR051910">
    <property type="entry name" value="ComF/GntX_DNA_util-trans"/>
</dbReference>
<reference evidence="2 3" key="1">
    <citation type="submission" date="2020-02" db="EMBL/GenBank/DDBJ databases">
        <authorList>
            <person name="Chen W.-M."/>
        </authorList>
    </citation>
    <scope>NUCLEOTIDE SEQUENCE [LARGE SCALE GENOMIC DNA]</scope>
    <source>
        <strain evidence="2 3">KDG-16</strain>
    </source>
</reference>
<dbReference type="Proteomes" id="UP000800984">
    <property type="component" value="Unassembled WGS sequence"/>
</dbReference>
<organism evidence="2 3">
    <name type="scientific">Flavobacterium difficile</name>
    <dbReference type="NCBI Taxonomy" id="2709659"/>
    <lineage>
        <taxon>Bacteria</taxon>
        <taxon>Pseudomonadati</taxon>
        <taxon>Bacteroidota</taxon>
        <taxon>Flavobacteriia</taxon>
        <taxon>Flavobacteriales</taxon>
        <taxon>Flavobacteriaceae</taxon>
        <taxon>Flavobacterium</taxon>
    </lineage>
</organism>
<dbReference type="InterPro" id="IPR029057">
    <property type="entry name" value="PRTase-like"/>
</dbReference>
<keyword evidence="3" id="KW-1185">Reference proteome</keyword>
<dbReference type="CDD" id="cd06223">
    <property type="entry name" value="PRTases_typeI"/>
    <property type="match status" value="1"/>
</dbReference>
<proteinExistence type="inferred from homology"/>
<dbReference type="PANTHER" id="PTHR47505:SF1">
    <property type="entry name" value="DNA UTILIZATION PROTEIN YHGH"/>
    <property type="match status" value="1"/>
</dbReference>
<comment type="similarity">
    <text evidence="1">Belongs to the ComF/GntX family.</text>
</comment>